<keyword evidence="5" id="KW-0411">Iron-sulfur</keyword>
<sequence>MSKVVRLDPIGQEATVSTNDHLLSVLLKQELQVLQECGGRGMCATCHIFIKEGMEHLSPVSRRERRTLGVIATCQHQSRLACQSKVVGEGVVVELPSGMYLSEMSEIENLIGRRTEENILHPLDGRVLVETGKLITRSMITQLKETQSEVATQVATSQLN</sequence>
<evidence type="ECO:0000256" key="2">
    <source>
        <dbReference type="ARBA" id="ARBA00022714"/>
    </source>
</evidence>
<dbReference type="InterPro" id="IPR012675">
    <property type="entry name" value="Beta-grasp_dom_sf"/>
</dbReference>
<dbReference type="Pfam" id="PF00111">
    <property type="entry name" value="Fer2"/>
    <property type="match status" value="1"/>
</dbReference>
<gene>
    <name evidence="8" type="ordered locus">AM1_1559</name>
</gene>
<protein>
    <submittedName>
        <fullName evidence="8">Ferredoxin, 2Fe-2S type</fullName>
    </submittedName>
</protein>
<keyword evidence="4" id="KW-0408">Iron</keyword>
<keyword evidence="9" id="KW-1185">Reference proteome</keyword>
<dbReference type="InterPro" id="IPR001055">
    <property type="entry name" value="Adrenodoxin-like"/>
</dbReference>
<keyword evidence="3" id="KW-0479">Metal-binding</keyword>
<dbReference type="OrthoDB" id="9810588at2"/>
<evidence type="ECO:0000256" key="6">
    <source>
        <dbReference type="ARBA" id="ARBA00034078"/>
    </source>
</evidence>
<dbReference type="KEGG" id="amr:AM1_1559"/>
<dbReference type="STRING" id="329726.AM1_1559"/>
<proteinExistence type="inferred from homology"/>
<evidence type="ECO:0000256" key="4">
    <source>
        <dbReference type="ARBA" id="ARBA00023004"/>
    </source>
</evidence>
<dbReference type="PROSITE" id="PS51085">
    <property type="entry name" value="2FE2S_FER_2"/>
    <property type="match status" value="1"/>
</dbReference>
<dbReference type="RefSeq" id="WP_012162107.1">
    <property type="nucleotide sequence ID" value="NC_009925.1"/>
</dbReference>
<dbReference type="InterPro" id="IPR036010">
    <property type="entry name" value="2Fe-2S_ferredoxin-like_sf"/>
</dbReference>
<dbReference type="eggNOG" id="COG0633">
    <property type="taxonomic scope" value="Bacteria"/>
</dbReference>
<dbReference type="GO" id="GO:0009055">
    <property type="term" value="F:electron transfer activity"/>
    <property type="evidence" value="ECO:0007669"/>
    <property type="project" value="TreeGrafter"/>
</dbReference>
<evidence type="ECO:0000256" key="5">
    <source>
        <dbReference type="ARBA" id="ARBA00023014"/>
    </source>
</evidence>
<comment type="similarity">
    <text evidence="1">Belongs to the adrenodoxin/putidaredoxin family.</text>
</comment>
<dbReference type="InterPro" id="IPR001041">
    <property type="entry name" value="2Fe-2S_ferredoxin-type"/>
</dbReference>
<evidence type="ECO:0000256" key="3">
    <source>
        <dbReference type="ARBA" id="ARBA00022723"/>
    </source>
</evidence>
<dbReference type="EMBL" id="CP000828">
    <property type="protein sequence ID" value="ABW26583.1"/>
    <property type="molecule type" value="Genomic_DNA"/>
</dbReference>
<dbReference type="GO" id="GO:0046872">
    <property type="term" value="F:metal ion binding"/>
    <property type="evidence" value="ECO:0007669"/>
    <property type="project" value="UniProtKB-KW"/>
</dbReference>
<evidence type="ECO:0000313" key="8">
    <source>
        <dbReference type="EMBL" id="ABW26583.1"/>
    </source>
</evidence>
<comment type="cofactor">
    <cofactor evidence="6">
        <name>[2Fe-2S] cluster</name>
        <dbReference type="ChEBI" id="CHEBI:190135"/>
    </cofactor>
</comment>
<keyword evidence="2" id="KW-0001">2Fe-2S</keyword>
<dbReference type="HOGENOM" id="CLU_1568819_0_0_3"/>
<dbReference type="Proteomes" id="UP000000268">
    <property type="component" value="Chromosome"/>
</dbReference>
<dbReference type="SUPFAM" id="SSF54292">
    <property type="entry name" value="2Fe-2S ferredoxin-like"/>
    <property type="match status" value="1"/>
</dbReference>
<dbReference type="GO" id="GO:0051537">
    <property type="term" value="F:2 iron, 2 sulfur cluster binding"/>
    <property type="evidence" value="ECO:0007669"/>
    <property type="project" value="UniProtKB-KW"/>
</dbReference>
<organism evidence="8 9">
    <name type="scientific">Acaryochloris marina (strain MBIC 11017)</name>
    <dbReference type="NCBI Taxonomy" id="329726"/>
    <lineage>
        <taxon>Bacteria</taxon>
        <taxon>Bacillati</taxon>
        <taxon>Cyanobacteriota</taxon>
        <taxon>Cyanophyceae</taxon>
        <taxon>Acaryochloridales</taxon>
        <taxon>Acaryochloridaceae</taxon>
        <taxon>Acaryochloris</taxon>
    </lineage>
</organism>
<dbReference type="PANTHER" id="PTHR23426">
    <property type="entry name" value="FERREDOXIN/ADRENODOXIN"/>
    <property type="match status" value="1"/>
</dbReference>
<dbReference type="AlphaFoldDB" id="B0C948"/>
<evidence type="ECO:0000313" key="9">
    <source>
        <dbReference type="Proteomes" id="UP000000268"/>
    </source>
</evidence>
<feature type="domain" description="2Fe-2S ferredoxin-type" evidence="7">
    <location>
        <begin position="3"/>
        <end position="99"/>
    </location>
</feature>
<dbReference type="GO" id="GO:0140647">
    <property type="term" value="P:P450-containing electron transport chain"/>
    <property type="evidence" value="ECO:0007669"/>
    <property type="project" value="InterPro"/>
</dbReference>
<name>B0C948_ACAM1</name>
<reference evidence="8 9" key="1">
    <citation type="journal article" date="2008" name="Proc. Natl. Acad. Sci. U.S.A.">
        <title>Niche adaptation and genome expansion in the chlorophyll d-producing cyanobacterium Acaryochloris marina.</title>
        <authorList>
            <person name="Swingley W.D."/>
            <person name="Chen M."/>
            <person name="Cheung P.C."/>
            <person name="Conrad A.L."/>
            <person name="Dejesa L.C."/>
            <person name="Hao J."/>
            <person name="Honchak B.M."/>
            <person name="Karbach L.E."/>
            <person name="Kurdoglu A."/>
            <person name="Lahiri S."/>
            <person name="Mastrian S.D."/>
            <person name="Miyashita H."/>
            <person name="Page L."/>
            <person name="Ramakrishna P."/>
            <person name="Satoh S."/>
            <person name="Sattley W.M."/>
            <person name="Shimada Y."/>
            <person name="Taylor H.L."/>
            <person name="Tomo T."/>
            <person name="Tsuchiya T."/>
            <person name="Wang Z.T."/>
            <person name="Raymond J."/>
            <person name="Mimuro M."/>
            <person name="Blankenship R.E."/>
            <person name="Touchman J.W."/>
        </authorList>
    </citation>
    <scope>NUCLEOTIDE SEQUENCE [LARGE SCALE GENOMIC DNA]</scope>
    <source>
        <strain evidence="9">MBIC 11017</strain>
    </source>
</reference>
<evidence type="ECO:0000256" key="1">
    <source>
        <dbReference type="ARBA" id="ARBA00010914"/>
    </source>
</evidence>
<evidence type="ECO:0000259" key="7">
    <source>
        <dbReference type="PROSITE" id="PS51085"/>
    </source>
</evidence>
<dbReference type="PANTHER" id="PTHR23426:SF65">
    <property type="entry name" value="FERREDOXIN-2, MITOCHONDRIAL"/>
    <property type="match status" value="1"/>
</dbReference>
<accession>B0C948</accession>
<dbReference type="Gene3D" id="3.10.20.30">
    <property type="match status" value="1"/>
</dbReference>
<dbReference type="CDD" id="cd00207">
    <property type="entry name" value="fer2"/>
    <property type="match status" value="1"/>
</dbReference>